<evidence type="ECO:0000256" key="4">
    <source>
        <dbReference type="ARBA" id="ARBA00022490"/>
    </source>
</evidence>
<comment type="similarity">
    <text evidence="2">Belongs to the CFAP206 family.</text>
</comment>
<evidence type="ECO:0000256" key="1">
    <source>
        <dbReference type="ARBA" id="ARBA00004430"/>
    </source>
</evidence>
<reference evidence="9" key="1">
    <citation type="submission" date="2021-01" db="EMBL/GenBank/DDBJ databases">
        <authorList>
            <person name="Corre E."/>
            <person name="Pelletier E."/>
            <person name="Niang G."/>
            <person name="Scheremetjew M."/>
            <person name="Finn R."/>
            <person name="Kale V."/>
            <person name="Holt S."/>
            <person name="Cochrane G."/>
            <person name="Meng A."/>
            <person name="Brown T."/>
            <person name="Cohen L."/>
        </authorList>
    </citation>
    <scope>NUCLEOTIDE SEQUENCE</scope>
    <source>
        <strain evidence="9">RCC1614</strain>
    </source>
</reference>
<comment type="subcellular location">
    <subcellularLocation>
        <location evidence="1">Cytoplasm</location>
        <location evidence="1">Cytoskeleton</location>
        <location evidence="1">Cilium axoneme</location>
    </subcellularLocation>
</comment>
<keyword evidence="8" id="KW-0966">Cell projection</keyword>
<evidence type="ECO:0000256" key="3">
    <source>
        <dbReference type="ARBA" id="ARBA00021602"/>
    </source>
</evidence>
<evidence type="ECO:0000256" key="6">
    <source>
        <dbReference type="ARBA" id="ARBA00023069"/>
    </source>
</evidence>
<organism evidence="9">
    <name type="scientific">Micromonas pusilla</name>
    <name type="common">Picoplanktonic green alga</name>
    <name type="synonym">Chromulina pusilla</name>
    <dbReference type="NCBI Taxonomy" id="38833"/>
    <lineage>
        <taxon>Eukaryota</taxon>
        <taxon>Viridiplantae</taxon>
        <taxon>Chlorophyta</taxon>
        <taxon>Mamiellophyceae</taxon>
        <taxon>Mamiellales</taxon>
        <taxon>Mamiellaceae</taxon>
        <taxon>Micromonas</taxon>
    </lineage>
</organism>
<proteinExistence type="inferred from homology"/>
<sequence>MADASASSAALRETIRRVRERGVGVPPVLATFLLRAHVLVGYDVMDENEEVSEELVERSVAALLATTSPSYATLSMQANVEETRVNAMREMARKISTRDSRAASMARAIARADVEDPTDDDARVDDIHDAVFRYVCVAGGRDATECDEDEREMIKRALESAFPRASTRLFFFGGNEDVAVAARLKSLKELSAVVLGICVFNRAIPELAEVETGGLRSTMADIVPQYIAKTTTIEVALRAKLASAERLTRQYGVVIAHNAVTLTPEDALMISLKDEHNNRAQYCRYLRAALDALVMGVASVEELARLQSRAVDELRSLLCGGGEYRGESLDTRAGVPISTAYPLLDSIGCAQLALANEDNALRAQMDVIAAIDKHSKPTFTKSITSDLLREASHLATRAREAQMRMAPPLLDANIGPPSMKTGPAEAAAKRAGCEIEIGGRVASEGLDLNGYDVFALVKRNGLLLPAGASSDGAVVHWMGKSFGFVNVEDARQFAAQPSAFLKRCEDVLKGSPELVHITHAAAGFGKIFASLDIPTIVNATRATSDPEYDRSDPDLMSMCGFQSCEFATQTSAHAYESNIDQNYEWNEWALRRKVLHAANLRRKTTKSAQTSLSHFRRENATQVWRPKETQVQTAVAKATAMPQKKRFTRGIRGAPDMKMNIIEFDLDLGQPHER</sequence>
<keyword evidence="5" id="KW-0970">Cilium biogenesis/degradation</keyword>
<name>A0A7R9T7N9_MICPS</name>
<protein>
    <recommendedName>
        <fullName evidence="3">Cilia- and flagella-associated protein 206</fullName>
    </recommendedName>
</protein>
<evidence type="ECO:0000256" key="8">
    <source>
        <dbReference type="ARBA" id="ARBA00023273"/>
    </source>
</evidence>
<dbReference type="AlphaFoldDB" id="A0A7R9T7N9"/>
<keyword evidence="6" id="KW-0969">Cilium</keyword>
<dbReference type="GO" id="GO:0030030">
    <property type="term" value="P:cell projection organization"/>
    <property type="evidence" value="ECO:0007669"/>
    <property type="project" value="UniProtKB-KW"/>
</dbReference>
<dbReference type="GO" id="GO:0005930">
    <property type="term" value="C:axoneme"/>
    <property type="evidence" value="ECO:0007669"/>
    <property type="project" value="UniProtKB-SubCell"/>
</dbReference>
<dbReference type="EMBL" id="HBDY01000230">
    <property type="protein sequence ID" value="CAD8226836.1"/>
    <property type="molecule type" value="Transcribed_RNA"/>
</dbReference>
<evidence type="ECO:0000256" key="2">
    <source>
        <dbReference type="ARBA" id="ARBA00010500"/>
    </source>
</evidence>
<evidence type="ECO:0000313" key="9">
    <source>
        <dbReference type="EMBL" id="CAD8226836.1"/>
    </source>
</evidence>
<dbReference type="GO" id="GO:0036064">
    <property type="term" value="C:ciliary basal body"/>
    <property type="evidence" value="ECO:0007669"/>
    <property type="project" value="TreeGrafter"/>
</dbReference>
<dbReference type="PANTHER" id="PTHR21442:SF0">
    <property type="entry name" value="CILIA- AND FLAGELLA-ASSOCIATED PROTEIN 206"/>
    <property type="match status" value="1"/>
</dbReference>
<evidence type="ECO:0000256" key="7">
    <source>
        <dbReference type="ARBA" id="ARBA00023212"/>
    </source>
</evidence>
<evidence type="ECO:0000256" key="5">
    <source>
        <dbReference type="ARBA" id="ARBA00022794"/>
    </source>
</evidence>
<accession>A0A7R9T7N9</accession>
<gene>
    <name evidence="9" type="ORF">MPUS1402_LOCUS160</name>
</gene>
<keyword evidence="7" id="KW-0206">Cytoskeleton</keyword>
<dbReference type="InterPro" id="IPR021897">
    <property type="entry name" value="FAP206"/>
</dbReference>
<keyword evidence="4" id="KW-0963">Cytoplasm</keyword>
<dbReference type="Pfam" id="PF12018">
    <property type="entry name" value="FAP206"/>
    <property type="match status" value="1"/>
</dbReference>
<dbReference type="GO" id="GO:0003356">
    <property type="term" value="P:regulation of cilium beat frequency"/>
    <property type="evidence" value="ECO:0007669"/>
    <property type="project" value="TreeGrafter"/>
</dbReference>
<dbReference type="PANTHER" id="PTHR21442">
    <property type="entry name" value="CILIA- AND FLAGELLA-ASSOCIATED PROTEIN 206"/>
    <property type="match status" value="1"/>
</dbReference>